<keyword evidence="8" id="KW-1185">Reference proteome</keyword>
<dbReference type="InterPro" id="IPR013087">
    <property type="entry name" value="Znf_C2H2_type"/>
</dbReference>
<dbReference type="InterPro" id="IPR036236">
    <property type="entry name" value="Znf_C2H2_sf"/>
</dbReference>
<dbReference type="SUPFAM" id="SSF54695">
    <property type="entry name" value="POZ domain"/>
    <property type="match status" value="1"/>
</dbReference>
<dbReference type="GO" id="GO:0006357">
    <property type="term" value="P:regulation of transcription by RNA polymerase II"/>
    <property type="evidence" value="ECO:0007669"/>
    <property type="project" value="TreeGrafter"/>
</dbReference>
<keyword evidence="3" id="KW-0479">Metal-binding</keyword>
<dbReference type="SMART" id="SM00225">
    <property type="entry name" value="BTB"/>
    <property type="match status" value="1"/>
</dbReference>
<dbReference type="GO" id="GO:0005634">
    <property type="term" value="C:nucleus"/>
    <property type="evidence" value="ECO:0007669"/>
    <property type="project" value="UniProtKB-SubCell"/>
</dbReference>
<organism evidence="7 8">
    <name type="scientific">Cyphomyrmex costatus</name>
    <dbReference type="NCBI Taxonomy" id="456900"/>
    <lineage>
        <taxon>Eukaryota</taxon>
        <taxon>Metazoa</taxon>
        <taxon>Ecdysozoa</taxon>
        <taxon>Arthropoda</taxon>
        <taxon>Hexapoda</taxon>
        <taxon>Insecta</taxon>
        <taxon>Pterygota</taxon>
        <taxon>Neoptera</taxon>
        <taxon>Endopterygota</taxon>
        <taxon>Hymenoptera</taxon>
        <taxon>Apocrita</taxon>
        <taxon>Aculeata</taxon>
        <taxon>Formicoidea</taxon>
        <taxon>Formicidae</taxon>
        <taxon>Myrmicinae</taxon>
        <taxon>Cyphomyrmex</taxon>
    </lineage>
</organism>
<name>A0A195CNY1_9HYME</name>
<dbReference type="Proteomes" id="UP000078542">
    <property type="component" value="Unassembled WGS sequence"/>
</dbReference>
<evidence type="ECO:0000313" key="7">
    <source>
        <dbReference type="EMBL" id="KYN02443.1"/>
    </source>
</evidence>
<dbReference type="PROSITE" id="PS50157">
    <property type="entry name" value="ZINC_FINGER_C2H2_2"/>
    <property type="match status" value="2"/>
</dbReference>
<sequence length="437" mass="48323">MGSSQQFSLRWNNYLKHITCAFETLRTAEDLVDVTLSCEGKKIRAHKMLLSACSTYFRDLFKENPCQHPIIIFRNVKFDDLAALVDFMYQGEVNVIQEQLASFLTTAELLAVQGLTDGTGKDDTLVEDDIEIPNEPEVQLQNTSGKSTGDNKRNKSPSSPMPYHAVELQPEVPPNKRRKIRENTNVNAEKNSAGINAKDSDGKTVENQTGSGSDPVEIIPLMPNLKLEMPEYLEQDGSSCSYEDQSIGDNALNKIPIDDTSSTTPDHEQKLDISQTFYTSQSDSLDNKHQSDVGHLLSKPSTSGERATQDAVQDSHTVVIEQPSHSCKLCGKSFWNRDSMYKHMNMHKGTTQCPVCHKVLSRTTHMKRHLRNRHGWLGTTASIATGGVEAPVSVSSTPQTIAQQNAGSPSSIDANATYTTIRIRESSVERITSSPIP</sequence>
<evidence type="ECO:0000256" key="4">
    <source>
        <dbReference type="SAM" id="MobiDB-lite"/>
    </source>
</evidence>
<dbReference type="Pfam" id="PF00651">
    <property type="entry name" value="BTB"/>
    <property type="match status" value="1"/>
</dbReference>
<gene>
    <name evidence="7" type="ORF">ALC62_06823</name>
</gene>
<dbReference type="PROSITE" id="PS00028">
    <property type="entry name" value="ZINC_FINGER_C2H2_1"/>
    <property type="match status" value="2"/>
</dbReference>
<feature type="compositionally biased region" description="Polar residues" evidence="4">
    <location>
        <begin position="299"/>
        <end position="310"/>
    </location>
</feature>
<dbReference type="PANTHER" id="PTHR23110">
    <property type="entry name" value="BTB DOMAIN TRANSCRIPTION FACTOR"/>
    <property type="match status" value="1"/>
</dbReference>
<dbReference type="AlphaFoldDB" id="A0A195CNY1"/>
<dbReference type="InterPro" id="IPR051095">
    <property type="entry name" value="Dros_DevTransReg"/>
</dbReference>
<dbReference type="Gene3D" id="3.30.710.10">
    <property type="entry name" value="Potassium Channel Kv1.1, Chain A"/>
    <property type="match status" value="1"/>
</dbReference>
<dbReference type="CDD" id="cd18315">
    <property type="entry name" value="BTB_POZ_BAB-like"/>
    <property type="match status" value="1"/>
</dbReference>
<dbReference type="InterPro" id="IPR011333">
    <property type="entry name" value="SKP1/BTB/POZ_sf"/>
</dbReference>
<evidence type="ECO:0000256" key="1">
    <source>
        <dbReference type="ARBA" id="ARBA00004123"/>
    </source>
</evidence>
<comment type="subcellular location">
    <subcellularLocation>
        <location evidence="1">Nucleus</location>
    </subcellularLocation>
</comment>
<dbReference type="InterPro" id="IPR000210">
    <property type="entry name" value="BTB/POZ_dom"/>
</dbReference>
<feature type="region of interest" description="Disordered" evidence="4">
    <location>
        <begin position="131"/>
        <end position="218"/>
    </location>
</feature>
<dbReference type="GO" id="GO:0048666">
    <property type="term" value="P:neuron development"/>
    <property type="evidence" value="ECO:0007669"/>
    <property type="project" value="UniProtKB-ARBA"/>
</dbReference>
<dbReference type="Pfam" id="PF13894">
    <property type="entry name" value="zf-C2H2_4"/>
    <property type="match status" value="1"/>
</dbReference>
<dbReference type="STRING" id="456900.A0A195CNY1"/>
<evidence type="ECO:0000256" key="3">
    <source>
        <dbReference type="PROSITE-ProRule" id="PRU00042"/>
    </source>
</evidence>
<feature type="compositionally biased region" description="Polar residues" evidence="4">
    <location>
        <begin position="183"/>
        <end position="194"/>
    </location>
</feature>
<evidence type="ECO:0000313" key="8">
    <source>
        <dbReference type="Proteomes" id="UP000078542"/>
    </source>
</evidence>
<dbReference type="GO" id="GO:0008270">
    <property type="term" value="F:zinc ion binding"/>
    <property type="evidence" value="ECO:0007669"/>
    <property type="project" value="UniProtKB-KW"/>
</dbReference>
<keyword evidence="3" id="KW-0862">Zinc</keyword>
<dbReference type="OrthoDB" id="10261408at2759"/>
<feature type="domain" description="BTB" evidence="5">
    <location>
        <begin position="32"/>
        <end position="97"/>
    </location>
</feature>
<dbReference type="Gene3D" id="3.30.160.60">
    <property type="entry name" value="Classic Zinc Finger"/>
    <property type="match status" value="1"/>
</dbReference>
<keyword evidence="2" id="KW-0539">Nucleus</keyword>
<dbReference type="KEGG" id="ccoa:108774319"/>
<accession>A0A195CNY1</accession>
<evidence type="ECO:0000259" key="6">
    <source>
        <dbReference type="PROSITE" id="PS50157"/>
    </source>
</evidence>
<dbReference type="EMBL" id="KQ977481">
    <property type="protein sequence ID" value="KYN02443.1"/>
    <property type="molecule type" value="Genomic_DNA"/>
</dbReference>
<reference evidence="7 8" key="1">
    <citation type="submission" date="2016-03" db="EMBL/GenBank/DDBJ databases">
        <title>Cyphomyrmex costatus WGS genome.</title>
        <authorList>
            <person name="Nygaard S."/>
            <person name="Hu H."/>
            <person name="Boomsma J."/>
            <person name="Zhang G."/>
        </authorList>
    </citation>
    <scope>NUCLEOTIDE SEQUENCE [LARGE SCALE GENOMIC DNA]</scope>
    <source>
        <strain evidence="7">MS0001</strain>
        <tissue evidence="7">Whole body</tissue>
    </source>
</reference>
<dbReference type="GO" id="GO:0048513">
    <property type="term" value="P:animal organ development"/>
    <property type="evidence" value="ECO:0007669"/>
    <property type="project" value="UniProtKB-ARBA"/>
</dbReference>
<evidence type="ECO:0000259" key="5">
    <source>
        <dbReference type="PROSITE" id="PS50097"/>
    </source>
</evidence>
<proteinExistence type="predicted"/>
<dbReference type="GO" id="GO:0003006">
    <property type="term" value="P:developmental process involved in reproduction"/>
    <property type="evidence" value="ECO:0007669"/>
    <property type="project" value="UniProtKB-ARBA"/>
</dbReference>
<dbReference type="PROSITE" id="PS50097">
    <property type="entry name" value="BTB"/>
    <property type="match status" value="1"/>
</dbReference>
<dbReference type="SUPFAM" id="SSF57667">
    <property type="entry name" value="beta-beta-alpha zinc fingers"/>
    <property type="match status" value="1"/>
</dbReference>
<keyword evidence="3" id="KW-0863">Zinc-finger</keyword>
<dbReference type="SMART" id="SM00355">
    <property type="entry name" value="ZnF_C2H2"/>
    <property type="match status" value="2"/>
</dbReference>
<protein>
    <submittedName>
        <fullName evidence="7">Broad-complex core protein isoform 6</fullName>
    </submittedName>
</protein>
<dbReference type="PANTHER" id="PTHR23110:SF106">
    <property type="entry name" value="FI01104P"/>
    <property type="match status" value="1"/>
</dbReference>
<feature type="region of interest" description="Disordered" evidence="4">
    <location>
        <begin position="281"/>
        <end position="310"/>
    </location>
</feature>
<feature type="domain" description="C2H2-type" evidence="6">
    <location>
        <begin position="325"/>
        <end position="352"/>
    </location>
</feature>
<feature type="compositionally biased region" description="Polar residues" evidence="4">
    <location>
        <begin position="139"/>
        <end position="148"/>
    </location>
</feature>
<feature type="domain" description="C2H2-type" evidence="6">
    <location>
        <begin position="351"/>
        <end position="374"/>
    </location>
</feature>
<evidence type="ECO:0000256" key="2">
    <source>
        <dbReference type="ARBA" id="ARBA00023242"/>
    </source>
</evidence>